<keyword evidence="4 5" id="KW-0173">Coenzyme A biosynthesis</keyword>
<evidence type="ECO:0000256" key="4">
    <source>
        <dbReference type="ARBA" id="ARBA00022993"/>
    </source>
</evidence>
<dbReference type="Gene3D" id="3.40.50.300">
    <property type="entry name" value="P-loop containing nucleotide triphosphate hydrolases"/>
    <property type="match status" value="1"/>
</dbReference>
<evidence type="ECO:0000256" key="3">
    <source>
        <dbReference type="ARBA" id="ARBA00022840"/>
    </source>
</evidence>
<sequence length="220" mass="24905">MYLLGLTGSIGSGKSTVAAMLVERGARLLDSDRFAREALEPGTEQWHAVVARFGQDIMEEGEGDIRALDRRKLGQIVFADELARKDLESIVHPYVWRMQSKLLAKWAEEEPNTVVVIDIPLLFETNGEGRCDMAVVVGCGDQQWARLENRRGMSDDMKRRIIAQQMPEEEKIKRGDWVIWNTGTLDETEKQIGQLWNMVSLGAKNGVGEAWPDGWHKYGY</sequence>
<dbReference type="CDD" id="cd02022">
    <property type="entry name" value="DPCK"/>
    <property type="match status" value="1"/>
</dbReference>
<dbReference type="InterPro" id="IPR001977">
    <property type="entry name" value="Depp_CoAkinase"/>
</dbReference>
<evidence type="ECO:0000313" key="8">
    <source>
        <dbReference type="Proteomes" id="UP000002586"/>
    </source>
</evidence>
<gene>
    <name evidence="5" type="primary">coaE</name>
    <name evidence="7" type="ordered locus">Mmc1_0020</name>
</gene>
<feature type="binding site" evidence="5">
    <location>
        <begin position="11"/>
        <end position="16"/>
    </location>
    <ligand>
        <name>ATP</name>
        <dbReference type="ChEBI" id="CHEBI:30616"/>
    </ligand>
</feature>
<comment type="function">
    <text evidence="5">Catalyzes the phosphorylation of the 3'-hydroxyl group of dephosphocoenzyme A to form coenzyme A.</text>
</comment>
<dbReference type="InterPro" id="IPR027417">
    <property type="entry name" value="P-loop_NTPase"/>
</dbReference>
<dbReference type="NCBIfam" id="TIGR00152">
    <property type="entry name" value="dephospho-CoA kinase"/>
    <property type="match status" value="1"/>
</dbReference>
<dbReference type="RefSeq" id="WP_011711723.1">
    <property type="nucleotide sequence ID" value="NC_008576.1"/>
</dbReference>
<name>A0L3K6_MAGMM</name>
<dbReference type="UniPathway" id="UPA00241">
    <property type="reaction ID" value="UER00356"/>
</dbReference>
<dbReference type="KEGG" id="mgm:Mmc1_0020"/>
<protein>
    <recommendedName>
        <fullName evidence="5 6">Dephospho-CoA kinase</fullName>
        <ecNumber evidence="5 6">2.7.1.24</ecNumber>
    </recommendedName>
    <alternativeName>
        <fullName evidence="5">Dephosphocoenzyme A kinase</fullName>
    </alternativeName>
</protein>
<dbReference type="HOGENOM" id="CLU_057180_0_0_5"/>
<dbReference type="OrthoDB" id="9812943at2"/>
<evidence type="ECO:0000256" key="1">
    <source>
        <dbReference type="ARBA" id="ARBA00009018"/>
    </source>
</evidence>
<accession>A0L3K6</accession>
<dbReference type="STRING" id="156889.Mmc1_0020"/>
<dbReference type="EC" id="2.7.1.24" evidence="5 6"/>
<dbReference type="GO" id="GO:0015937">
    <property type="term" value="P:coenzyme A biosynthetic process"/>
    <property type="evidence" value="ECO:0007669"/>
    <property type="project" value="UniProtKB-UniRule"/>
</dbReference>
<keyword evidence="8" id="KW-1185">Reference proteome</keyword>
<dbReference type="PROSITE" id="PS51219">
    <property type="entry name" value="DPCK"/>
    <property type="match status" value="1"/>
</dbReference>
<keyword evidence="2 5" id="KW-0547">Nucleotide-binding</keyword>
<dbReference type="Proteomes" id="UP000002586">
    <property type="component" value="Chromosome"/>
</dbReference>
<evidence type="ECO:0000256" key="2">
    <source>
        <dbReference type="ARBA" id="ARBA00022741"/>
    </source>
</evidence>
<dbReference type="GO" id="GO:0005524">
    <property type="term" value="F:ATP binding"/>
    <property type="evidence" value="ECO:0007669"/>
    <property type="project" value="UniProtKB-UniRule"/>
</dbReference>
<keyword evidence="3 5" id="KW-0067">ATP-binding</keyword>
<reference evidence="8" key="1">
    <citation type="journal article" date="2009" name="Appl. Environ. Microbiol.">
        <title>Complete genome sequence of the chemolithoautotrophic marine magnetotactic coccus strain MC-1.</title>
        <authorList>
            <person name="Schubbe S."/>
            <person name="Williams T.J."/>
            <person name="Xie G."/>
            <person name="Kiss H.E."/>
            <person name="Brettin T.S."/>
            <person name="Martinez D."/>
            <person name="Ross C.A."/>
            <person name="Schuler D."/>
            <person name="Cox B.L."/>
            <person name="Nealson K.H."/>
            <person name="Bazylinski D.A."/>
        </authorList>
    </citation>
    <scope>NUCLEOTIDE SEQUENCE [LARGE SCALE GENOMIC DNA]</scope>
    <source>
        <strain evidence="8">ATCC BAA-1437 / JCM 17883 / MC-1</strain>
    </source>
</reference>
<dbReference type="SUPFAM" id="SSF52540">
    <property type="entry name" value="P-loop containing nucleoside triphosphate hydrolases"/>
    <property type="match status" value="1"/>
</dbReference>
<comment type="similarity">
    <text evidence="1 5">Belongs to the CoaE family.</text>
</comment>
<dbReference type="GO" id="GO:0004140">
    <property type="term" value="F:dephospho-CoA kinase activity"/>
    <property type="evidence" value="ECO:0007669"/>
    <property type="project" value="UniProtKB-UniRule"/>
</dbReference>
<dbReference type="EMBL" id="CP000471">
    <property type="protein sequence ID" value="ABK42549.1"/>
    <property type="molecule type" value="Genomic_DNA"/>
</dbReference>
<reference evidence="7 8" key="2">
    <citation type="journal article" date="2012" name="Int. J. Syst. Evol. Microbiol.">
        <title>Magnetococcus marinus gen. nov., sp. nov., a marine, magnetotactic bacterium that represents a novel lineage (Magnetococcaceae fam. nov.; Magnetococcales ord. nov.) at the base of the Alphaproteobacteria.</title>
        <authorList>
            <person name="Bazylinski D.A."/>
            <person name="Williams T.J."/>
            <person name="Lefevre C.T."/>
            <person name="Berg R.J."/>
            <person name="Zhang C.L."/>
            <person name="Bowser S.S."/>
            <person name="Dean A.J."/>
            <person name="Beveridge T.J."/>
        </authorList>
    </citation>
    <scope>NUCLEOTIDE SEQUENCE [LARGE SCALE GENOMIC DNA]</scope>
    <source>
        <strain evidence="8">ATCC BAA-1437 / JCM 17883 / MC-1</strain>
    </source>
</reference>
<keyword evidence="5" id="KW-0963">Cytoplasm</keyword>
<keyword evidence="5 7" id="KW-0808">Transferase</keyword>
<evidence type="ECO:0000256" key="6">
    <source>
        <dbReference type="NCBIfam" id="TIGR00152"/>
    </source>
</evidence>
<evidence type="ECO:0000313" key="7">
    <source>
        <dbReference type="EMBL" id="ABK42549.1"/>
    </source>
</evidence>
<comment type="pathway">
    <text evidence="5">Cofactor biosynthesis; coenzyme A biosynthesis; CoA from (R)-pantothenate: step 5/5.</text>
</comment>
<dbReference type="PANTHER" id="PTHR10695">
    <property type="entry name" value="DEPHOSPHO-COA KINASE-RELATED"/>
    <property type="match status" value="1"/>
</dbReference>
<comment type="subcellular location">
    <subcellularLocation>
        <location evidence="5">Cytoplasm</location>
    </subcellularLocation>
</comment>
<proteinExistence type="inferred from homology"/>
<dbReference type="Pfam" id="PF01121">
    <property type="entry name" value="CoaE"/>
    <property type="match status" value="1"/>
</dbReference>
<keyword evidence="5 7" id="KW-0418">Kinase</keyword>
<dbReference type="GO" id="GO:0005737">
    <property type="term" value="C:cytoplasm"/>
    <property type="evidence" value="ECO:0007669"/>
    <property type="project" value="UniProtKB-SubCell"/>
</dbReference>
<dbReference type="HAMAP" id="MF_00376">
    <property type="entry name" value="Dephospho_CoA_kinase"/>
    <property type="match status" value="1"/>
</dbReference>
<comment type="catalytic activity">
    <reaction evidence="5">
        <text>3'-dephospho-CoA + ATP = ADP + CoA + H(+)</text>
        <dbReference type="Rhea" id="RHEA:18245"/>
        <dbReference type="ChEBI" id="CHEBI:15378"/>
        <dbReference type="ChEBI" id="CHEBI:30616"/>
        <dbReference type="ChEBI" id="CHEBI:57287"/>
        <dbReference type="ChEBI" id="CHEBI:57328"/>
        <dbReference type="ChEBI" id="CHEBI:456216"/>
        <dbReference type="EC" id="2.7.1.24"/>
    </reaction>
</comment>
<dbReference type="eggNOG" id="COG0237">
    <property type="taxonomic scope" value="Bacteria"/>
</dbReference>
<dbReference type="PANTHER" id="PTHR10695:SF46">
    <property type="entry name" value="BIFUNCTIONAL COENZYME A SYNTHASE-RELATED"/>
    <property type="match status" value="1"/>
</dbReference>
<dbReference type="AlphaFoldDB" id="A0L3K6"/>
<evidence type="ECO:0000256" key="5">
    <source>
        <dbReference type="HAMAP-Rule" id="MF_00376"/>
    </source>
</evidence>
<organism evidence="7 8">
    <name type="scientific">Magnetococcus marinus (strain ATCC BAA-1437 / JCM 17883 / MC-1)</name>
    <dbReference type="NCBI Taxonomy" id="156889"/>
    <lineage>
        <taxon>Bacteria</taxon>
        <taxon>Pseudomonadati</taxon>
        <taxon>Pseudomonadota</taxon>
        <taxon>Magnetococcia</taxon>
        <taxon>Magnetococcales</taxon>
        <taxon>Magnetococcaceae</taxon>
        <taxon>Magnetococcus</taxon>
    </lineage>
</organism>